<dbReference type="EMBL" id="OCNF01000003">
    <property type="protein sequence ID" value="SOD66029.1"/>
    <property type="molecule type" value="Genomic_DNA"/>
</dbReference>
<gene>
    <name evidence="1" type="ORF">SAMN02746062_00475</name>
</gene>
<evidence type="ECO:0000313" key="2">
    <source>
        <dbReference type="Proteomes" id="UP000219669"/>
    </source>
</evidence>
<accession>A0A286E573</accession>
<dbReference type="RefSeq" id="WP_097113560.1">
    <property type="nucleotide sequence ID" value="NZ_CP083931.1"/>
</dbReference>
<protein>
    <submittedName>
        <fullName evidence="1">Uncharacterized protein</fullName>
    </submittedName>
</protein>
<dbReference type="OrthoDB" id="9865093at2"/>
<keyword evidence="2" id="KW-1185">Reference proteome</keyword>
<evidence type="ECO:0000313" key="1">
    <source>
        <dbReference type="EMBL" id="SOD66029.1"/>
    </source>
</evidence>
<dbReference type="Proteomes" id="UP000219669">
    <property type="component" value="Unassembled WGS sequence"/>
</dbReference>
<proteinExistence type="predicted"/>
<sequence length="179" mass="21039">MKNIKYENQIQSSKIFSKHATYGSLPIPKNRLFLTPSLIGMPDVLCFRYGSHVYRLFWQDLSMAYWEECERLAIKECPPPPKCQPNLDDENWRAWDEKIFALTHDMPEKHNLIMRPSCVIKQSYSGKIIKMSFPNKEIAPETVYEMALSILKREKTMLDYFPDVLYTKEDFFSEPSQAA</sequence>
<reference evidence="1 2" key="1">
    <citation type="submission" date="2017-09" db="EMBL/GenBank/DDBJ databases">
        <authorList>
            <person name="Ehlers B."/>
            <person name="Leendertz F.H."/>
        </authorList>
    </citation>
    <scope>NUCLEOTIDE SEQUENCE [LARGE SCALE GENOMIC DNA]</scope>
    <source>
        <strain evidence="1 2">DSM 16848</strain>
    </source>
</reference>
<organism evidence="1 2">
    <name type="scientific">Alysiella filiformis DSM 16848</name>
    <dbReference type="NCBI Taxonomy" id="1120981"/>
    <lineage>
        <taxon>Bacteria</taxon>
        <taxon>Pseudomonadati</taxon>
        <taxon>Pseudomonadota</taxon>
        <taxon>Betaproteobacteria</taxon>
        <taxon>Neisseriales</taxon>
        <taxon>Neisseriaceae</taxon>
        <taxon>Alysiella</taxon>
    </lineage>
</organism>
<dbReference type="AlphaFoldDB" id="A0A286E573"/>
<name>A0A286E573_9NEIS</name>